<evidence type="ECO:0000313" key="7">
    <source>
        <dbReference type="Proteomes" id="UP000722989"/>
    </source>
</evidence>
<evidence type="ECO:0000313" key="6">
    <source>
        <dbReference type="EMBL" id="NJC73636.1"/>
    </source>
</evidence>
<dbReference type="RefSeq" id="WP_167928540.1">
    <property type="nucleotide sequence ID" value="NZ_JAATVY010000033.1"/>
</dbReference>
<organism evidence="6 7">
    <name type="scientific">Planosporangium thailandense</name>
    <dbReference type="NCBI Taxonomy" id="765197"/>
    <lineage>
        <taxon>Bacteria</taxon>
        <taxon>Bacillati</taxon>
        <taxon>Actinomycetota</taxon>
        <taxon>Actinomycetes</taxon>
        <taxon>Micromonosporales</taxon>
        <taxon>Micromonosporaceae</taxon>
        <taxon>Planosporangium</taxon>
    </lineage>
</organism>
<keyword evidence="2 4" id="KW-0238">DNA-binding</keyword>
<keyword evidence="1" id="KW-0805">Transcription regulation</keyword>
<evidence type="ECO:0000256" key="3">
    <source>
        <dbReference type="ARBA" id="ARBA00023163"/>
    </source>
</evidence>
<keyword evidence="7" id="KW-1185">Reference proteome</keyword>
<reference evidence="6 7" key="1">
    <citation type="submission" date="2020-03" db="EMBL/GenBank/DDBJ databases">
        <title>WGS of the type strain of Planosporangium spp.</title>
        <authorList>
            <person name="Thawai C."/>
        </authorList>
    </citation>
    <scope>NUCLEOTIDE SEQUENCE [LARGE SCALE GENOMIC DNA]</scope>
    <source>
        <strain evidence="6 7">TBRC 5610</strain>
    </source>
</reference>
<dbReference type="PANTHER" id="PTHR30055:SF234">
    <property type="entry name" value="HTH-TYPE TRANSCRIPTIONAL REGULATOR BETI"/>
    <property type="match status" value="1"/>
</dbReference>
<dbReference type="InterPro" id="IPR001647">
    <property type="entry name" value="HTH_TetR"/>
</dbReference>
<accession>A0ABX0Y5D6</accession>
<dbReference type="InterPro" id="IPR050109">
    <property type="entry name" value="HTH-type_TetR-like_transc_reg"/>
</dbReference>
<evidence type="ECO:0000256" key="1">
    <source>
        <dbReference type="ARBA" id="ARBA00023015"/>
    </source>
</evidence>
<name>A0ABX0Y5D6_9ACTN</name>
<dbReference type="EMBL" id="JAATVY010000033">
    <property type="protein sequence ID" value="NJC73636.1"/>
    <property type="molecule type" value="Genomic_DNA"/>
</dbReference>
<gene>
    <name evidence="6" type="ORF">HC031_28490</name>
</gene>
<dbReference type="PROSITE" id="PS50977">
    <property type="entry name" value="HTH_TETR_2"/>
    <property type="match status" value="1"/>
</dbReference>
<sequence>MTSPDPAGTHRDPHPRDELLAAAVEYAAGQGLTDISLRQLAAELGTSHRMLIYHFGSKQGLLAAVVAEVERGQRDAVAQLRREPGMTPVEIARLMWQRFTDPELWPLERLFFELYAQALQGREHTGGFLDAVLEPWLDLFTQLHVAHGLPPERARACARLGVAVTRGLLLDLLATGDRDGVDQAAQLFVEWYESALRSARR</sequence>
<proteinExistence type="predicted"/>
<dbReference type="Proteomes" id="UP000722989">
    <property type="component" value="Unassembled WGS sequence"/>
</dbReference>
<dbReference type="PANTHER" id="PTHR30055">
    <property type="entry name" value="HTH-TYPE TRANSCRIPTIONAL REGULATOR RUTR"/>
    <property type="match status" value="1"/>
</dbReference>
<dbReference type="Gene3D" id="1.10.357.10">
    <property type="entry name" value="Tetracycline Repressor, domain 2"/>
    <property type="match status" value="1"/>
</dbReference>
<dbReference type="SUPFAM" id="SSF46689">
    <property type="entry name" value="Homeodomain-like"/>
    <property type="match status" value="1"/>
</dbReference>
<evidence type="ECO:0000256" key="4">
    <source>
        <dbReference type="PROSITE-ProRule" id="PRU00335"/>
    </source>
</evidence>
<comment type="caution">
    <text evidence="6">The sequence shown here is derived from an EMBL/GenBank/DDBJ whole genome shotgun (WGS) entry which is preliminary data.</text>
</comment>
<evidence type="ECO:0000259" key="5">
    <source>
        <dbReference type="PROSITE" id="PS50977"/>
    </source>
</evidence>
<protein>
    <submittedName>
        <fullName evidence="6">TetR/AcrR family transcriptional regulator</fullName>
    </submittedName>
</protein>
<dbReference type="Pfam" id="PF00440">
    <property type="entry name" value="TetR_N"/>
    <property type="match status" value="1"/>
</dbReference>
<evidence type="ECO:0000256" key="2">
    <source>
        <dbReference type="ARBA" id="ARBA00023125"/>
    </source>
</evidence>
<dbReference type="InterPro" id="IPR009057">
    <property type="entry name" value="Homeodomain-like_sf"/>
</dbReference>
<feature type="domain" description="HTH tetR-type" evidence="5">
    <location>
        <begin position="13"/>
        <end position="73"/>
    </location>
</feature>
<keyword evidence="3" id="KW-0804">Transcription</keyword>
<feature type="DNA-binding region" description="H-T-H motif" evidence="4">
    <location>
        <begin position="36"/>
        <end position="55"/>
    </location>
</feature>